<feature type="region of interest" description="Disordered" evidence="5">
    <location>
        <begin position="1"/>
        <end position="27"/>
    </location>
</feature>
<comment type="similarity">
    <text evidence="1">Belongs to the EFG1/PHD1/stuA family.</text>
</comment>
<dbReference type="EMBL" id="LT555144">
    <property type="protein sequence ID" value="SAM09571.1"/>
    <property type="molecule type" value="Genomic_DNA"/>
</dbReference>
<dbReference type="InterPro" id="IPR018004">
    <property type="entry name" value="KilA/APSES_HTH"/>
</dbReference>
<keyword evidence="2" id="KW-0805">Transcription regulation</keyword>
<dbReference type="InterPro" id="IPR036887">
    <property type="entry name" value="HTH_APSES_sf"/>
</dbReference>
<feature type="compositionally biased region" description="Pro residues" evidence="5">
    <location>
        <begin position="45"/>
        <end position="59"/>
    </location>
</feature>
<feature type="region of interest" description="Disordered" evidence="5">
    <location>
        <begin position="40"/>
        <end position="70"/>
    </location>
</feature>
<dbReference type="SMART" id="SM01252">
    <property type="entry name" value="KilA-N"/>
    <property type="match status" value="1"/>
</dbReference>
<feature type="compositionally biased region" description="Polar residues" evidence="5">
    <location>
        <begin position="380"/>
        <end position="390"/>
    </location>
</feature>
<name>A0A163MWY4_ABSGL</name>
<dbReference type="InterPro" id="IPR029790">
    <property type="entry name" value="EFG1/Phd1/StuA"/>
</dbReference>
<dbReference type="AlphaFoldDB" id="A0A163MWY4"/>
<dbReference type="GO" id="GO:0005634">
    <property type="term" value="C:nucleus"/>
    <property type="evidence" value="ECO:0007669"/>
    <property type="project" value="TreeGrafter"/>
</dbReference>
<accession>A0A163MWY4</accession>
<gene>
    <name evidence="7" type="primary">ABSGL_15267.1 scaffold 16333</name>
</gene>
<dbReference type="GO" id="GO:0045944">
    <property type="term" value="P:positive regulation of transcription by RNA polymerase II"/>
    <property type="evidence" value="ECO:0007669"/>
    <property type="project" value="TreeGrafter"/>
</dbReference>
<keyword evidence="4" id="KW-0804">Transcription</keyword>
<evidence type="ECO:0000256" key="4">
    <source>
        <dbReference type="ARBA" id="ARBA00023163"/>
    </source>
</evidence>
<keyword evidence="3" id="KW-0238">DNA-binding</keyword>
<proteinExistence type="inferred from homology"/>
<feature type="compositionally biased region" description="Polar residues" evidence="5">
    <location>
        <begin position="243"/>
        <end position="256"/>
    </location>
</feature>
<dbReference type="InParanoid" id="A0A163MWY4"/>
<dbReference type="Pfam" id="PF04383">
    <property type="entry name" value="KilA-N"/>
    <property type="match status" value="1"/>
</dbReference>
<evidence type="ECO:0000256" key="5">
    <source>
        <dbReference type="SAM" id="MobiDB-lite"/>
    </source>
</evidence>
<dbReference type="STRING" id="4829.A0A163MWY4"/>
<dbReference type="PANTHER" id="PTHR47792">
    <property type="entry name" value="PROTEIN SOK2-RELATED"/>
    <property type="match status" value="1"/>
</dbReference>
<feature type="region of interest" description="Disordered" evidence="5">
    <location>
        <begin position="367"/>
        <end position="401"/>
    </location>
</feature>
<dbReference type="Proteomes" id="UP000078561">
    <property type="component" value="Unassembled WGS sequence"/>
</dbReference>
<evidence type="ECO:0000256" key="3">
    <source>
        <dbReference type="ARBA" id="ARBA00023125"/>
    </source>
</evidence>
<feature type="region of interest" description="Disordered" evidence="5">
    <location>
        <begin position="243"/>
        <end position="265"/>
    </location>
</feature>
<protein>
    <recommendedName>
        <fullName evidence="6">HTH APSES-type domain-containing protein</fullName>
    </recommendedName>
</protein>
<dbReference type="Gene3D" id="3.10.260.10">
    <property type="entry name" value="Transcription regulator HTH, APSES-type DNA-binding domain"/>
    <property type="match status" value="1"/>
</dbReference>
<keyword evidence="8" id="KW-1185">Reference proteome</keyword>
<dbReference type="SUPFAM" id="SSF54616">
    <property type="entry name" value="DNA-binding domain of Mlu1-box binding protein MBP1"/>
    <property type="match status" value="1"/>
</dbReference>
<evidence type="ECO:0000256" key="1">
    <source>
        <dbReference type="ARBA" id="ARBA00007247"/>
    </source>
</evidence>
<dbReference type="GO" id="GO:0043565">
    <property type="term" value="F:sequence-specific DNA binding"/>
    <property type="evidence" value="ECO:0007669"/>
    <property type="project" value="TreeGrafter"/>
</dbReference>
<organism evidence="7">
    <name type="scientific">Absidia glauca</name>
    <name type="common">Pin mould</name>
    <dbReference type="NCBI Taxonomy" id="4829"/>
    <lineage>
        <taxon>Eukaryota</taxon>
        <taxon>Fungi</taxon>
        <taxon>Fungi incertae sedis</taxon>
        <taxon>Mucoromycota</taxon>
        <taxon>Mucoromycotina</taxon>
        <taxon>Mucoromycetes</taxon>
        <taxon>Mucorales</taxon>
        <taxon>Cunninghamellaceae</taxon>
        <taxon>Absidia</taxon>
    </lineage>
</organism>
<dbReference type="InterPro" id="IPR003163">
    <property type="entry name" value="Tscrpt_reg_HTH_APSES-type"/>
</dbReference>
<feature type="compositionally biased region" description="Polar residues" evidence="5">
    <location>
        <begin position="60"/>
        <end position="70"/>
    </location>
</feature>
<feature type="domain" description="HTH APSES-type" evidence="6">
    <location>
        <begin position="69"/>
        <end position="176"/>
    </location>
</feature>
<sequence length="500" mass="54841">MSSFSKEGSYHSLPSTYHPTSQHSQDYGCYTQQPMAASDSMLVSPIPPSAATPPSPPPQMNSHSNNRPKITTSLWEDEGTICYQVDARGICVARRQDNDMINGTKLLNVTRMSRGKRDGILKNEKGRVVVKVGAMHLKGVWVTFSRAKALAIQHNIKDLLHPLFVDDPSIYFYSNPMAPPHANYFIPTNQPPQQQQQVYLPQSSSMTATNGATSSTAMTHSAFIPSAEEIYAPYRHAQHSYSSVSTSGIPTPTSSMDHLPPSRAVPSMAHTASASAAAVCATALPSHQHDYYAYRNPINSTHYDSNNNSLQDLGSHSIDHLDQHSLLDYSSKGSNSMFSLTVSDSSPATPSQQSLFYDSTLTTVSSSATSFPPSPHSYPLDQQQYHPSQRPQHHHQYKQQNTSSYNDDIMMSLPVAPTLPSNASLDSSSYYYTHPCVSTVSFQDNSHAIHSSIPPSKLPQSSSSCGFSQQQQLQDQATMNFYGSYTPTQYSMAASATQPW</sequence>
<evidence type="ECO:0000313" key="8">
    <source>
        <dbReference type="Proteomes" id="UP000078561"/>
    </source>
</evidence>
<evidence type="ECO:0000313" key="7">
    <source>
        <dbReference type="EMBL" id="SAM09571.1"/>
    </source>
</evidence>
<reference evidence="7" key="1">
    <citation type="submission" date="2016-04" db="EMBL/GenBank/DDBJ databases">
        <authorList>
            <person name="Evans L.H."/>
            <person name="Alamgir A."/>
            <person name="Owens N."/>
            <person name="Weber N.D."/>
            <person name="Virtaneva K."/>
            <person name="Barbian K."/>
            <person name="Babar A."/>
            <person name="Rosenke K."/>
        </authorList>
    </citation>
    <scope>NUCLEOTIDE SEQUENCE [LARGE SCALE GENOMIC DNA]</scope>
    <source>
        <strain evidence="7">CBS 101.48</strain>
    </source>
</reference>
<dbReference type="PROSITE" id="PS51299">
    <property type="entry name" value="HTH_APSES"/>
    <property type="match status" value="1"/>
</dbReference>
<evidence type="ECO:0000259" key="6">
    <source>
        <dbReference type="PROSITE" id="PS51299"/>
    </source>
</evidence>
<dbReference type="GO" id="GO:0003700">
    <property type="term" value="F:DNA-binding transcription factor activity"/>
    <property type="evidence" value="ECO:0007669"/>
    <property type="project" value="TreeGrafter"/>
</dbReference>
<dbReference type="PANTHER" id="PTHR47792:SF1">
    <property type="entry name" value="PROTEIN SOK2-RELATED"/>
    <property type="match status" value="1"/>
</dbReference>
<evidence type="ECO:0000256" key="2">
    <source>
        <dbReference type="ARBA" id="ARBA00023015"/>
    </source>
</evidence>
<dbReference type="OrthoDB" id="5407653at2759"/>